<dbReference type="Proteomes" id="UP000009309">
    <property type="component" value="Unassembled WGS sequence"/>
</dbReference>
<evidence type="ECO:0000313" key="2">
    <source>
        <dbReference type="Proteomes" id="UP000009309"/>
    </source>
</evidence>
<dbReference type="EMBL" id="CAIT01000009">
    <property type="protein sequence ID" value="CCH56565.1"/>
    <property type="molecule type" value="Genomic_DNA"/>
</dbReference>
<dbReference type="AlphaFoldDB" id="I2GRN7"/>
<keyword evidence="2" id="KW-1185">Reference proteome</keyword>
<evidence type="ECO:0000313" key="1">
    <source>
        <dbReference type="EMBL" id="CCH56565.1"/>
    </source>
</evidence>
<accession>I2GRN7</accession>
<organism evidence="1 2">
    <name type="scientific">Fibrisoma limi BUZ 3</name>
    <dbReference type="NCBI Taxonomy" id="1185876"/>
    <lineage>
        <taxon>Bacteria</taxon>
        <taxon>Pseudomonadati</taxon>
        <taxon>Bacteroidota</taxon>
        <taxon>Cytophagia</taxon>
        <taxon>Cytophagales</taxon>
        <taxon>Spirosomataceae</taxon>
        <taxon>Fibrisoma</taxon>
    </lineage>
</organism>
<gene>
    <name evidence="1" type="ORF">BN8_05923</name>
</gene>
<sequence>MTALSKAARQSVISIPEGAIDTKADSAGRRRYVFLFNTRRCD</sequence>
<protein>
    <submittedName>
        <fullName evidence="1">Uncharacterized protein</fullName>
    </submittedName>
</protein>
<name>I2GRN7_9BACT</name>
<proteinExistence type="predicted"/>
<comment type="caution">
    <text evidence="1">The sequence shown here is derived from an EMBL/GenBank/DDBJ whole genome shotgun (WGS) entry which is preliminary data.</text>
</comment>
<reference evidence="1 2" key="1">
    <citation type="journal article" date="2012" name="J. Bacteriol.">
        <title>Genome Sequence of the Filamentous Bacterium Fibrisoma limi BUZ 3T.</title>
        <authorList>
            <person name="Filippini M."/>
            <person name="Qi W."/>
            <person name="Jaenicke S."/>
            <person name="Goesmann A."/>
            <person name="Smits T.H."/>
            <person name="Bagheri H.C."/>
        </authorList>
    </citation>
    <scope>NUCLEOTIDE SEQUENCE [LARGE SCALE GENOMIC DNA]</scope>
    <source>
        <strain evidence="2">BUZ 3T</strain>
    </source>
</reference>